<evidence type="ECO:0000259" key="2">
    <source>
        <dbReference type="Pfam" id="PF19077"/>
    </source>
</evidence>
<proteinExistence type="predicted"/>
<dbReference type="Proteomes" id="UP001621964">
    <property type="component" value="Unassembled WGS sequence"/>
</dbReference>
<evidence type="ECO:0000256" key="1">
    <source>
        <dbReference type="SAM" id="MobiDB-lite"/>
    </source>
</evidence>
<feature type="region of interest" description="Disordered" evidence="1">
    <location>
        <begin position="1"/>
        <end position="22"/>
    </location>
</feature>
<feature type="non-terminal residue" evidence="3">
    <location>
        <position position="86"/>
    </location>
</feature>
<accession>A0ABW8Q848</accession>
<feature type="domain" description="Bacterial Ig-like" evidence="2">
    <location>
        <begin position="1"/>
        <end position="38"/>
    </location>
</feature>
<comment type="caution">
    <text evidence="3">The sequence shown here is derived from an EMBL/GenBank/DDBJ whole genome shotgun (WGS) entry which is preliminary data.</text>
</comment>
<dbReference type="EMBL" id="JBJGEB010000076">
    <property type="protein sequence ID" value="MFK7643217.1"/>
    <property type="molecule type" value="Genomic_DNA"/>
</dbReference>
<dbReference type="InterPro" id="IPR013783">
    <property type="entry name" value="Ig-like_fold"/>
</dbReference>
<reference evidence="3 4" key="1">
    <citation type="submission" date="2024-11" db="EMBL/GenBank/DDBJ databases">
        <authorList>
            <person name="Mikucki A.G."/>
            <person name="Kahler C.M."/>
        </authorList>
    </citation>
    <scope>NUCLEOTIDE SEQUENCE [LARGE SCALE GENOMIC DNA]</scope>
    <source>
        <strain evidence="3 4">EXNM717</strain>
    </source>
</reference>
<protein>
    <submittedName>
        <fullName evidence="3">Ig-like domain-containing protein</fullName>
    </submittedName>
</protein>
<name>A0ABW8Q848_9NEIS</name>
<evidence type="ECO:0000313" key="3">
    <source>
        <dbReference type="EMBL" id="MFK7643217.1"/>
    </source>
</evidence>
<feature type="compositionally biased region" description="Polar residues" evidence="1">
    <location>
        <begin position="62"/>
        <end position="75"/>
    </location>
</feature>
<evidence type="ECO:0000313" key="4">
    <source>
        <dbReference type="Proteomes" id="UP001621964"/>
    </source>
</evidence>
<keyword evidence="4" id="KW-1185">Reference proteome</keyword>
<dbReference type="RefSeq" id="WP_405387380.1">
    <property type="nucleotide sequence ID" value="NZ_JBJGEB010000076.1"/>
</dbReference>
<gene>
    <name evidence="3" type="ORF">ACI43T_12135</name>
</gene>
<dbReference type="Gene3D" id="2.60.40.10">
    <property type="entry name" value="Immunoglobulins"/>
    <property type="match status" value="1"/>
</dbReference>
<feature type="non-terminal residue" evidence="3">
    <location>
        <position position="1"/>
    </location>
</feature>
<feature type="region of interest" description="Disordered" evidence="1">
    <location>
        <begin position="57"/>
        <end position="86"/>
    </location>
</feature>
<dbReference type="Pfam" id="PF19077">
    <property type="entry name" value="Big_13"/>
    <property type="match status" value="1"/>
</dbReference>
<sequence>ATVQADGSYQAEVPNALPDGRYSVEAVVSDKAGNRAEARDDNNGKGNVIDTTAPVITVDAPDNTSDNTPLISGTTDAPAGSVVSIT</sequence>
<organism evidence="3 4">
    <name type="scientific">Neisseria oralis</name>
    <dbReference type="NCBI Taxonomy" id="1107316"/>
    <lineage>
        <taxon>Bacteria</taxon>
        <taxon>Pseudomonadati</taxon>
        <taxon>Pseudomonadota</taxon>
        <taxon>Betaproteobacteria</taxon>
        <taxon>Neisseriales</taxon>
        <taxon>Neisseriaceae</taxon>
        <taxon>Neisseria</taxon>
    </lineage>
</organism>
<dbReference type="InterPro" id="IPR044016">
    <property type="entry name" value="Big_13"/>
</dbReference>